<dbReference type="AlphaFoldDB" id="A0AAN5I5A6"/>
<accession>A0AAN5I5A6</accession>
<proteinExistence type="predicted"/>
<dbReference type="InterPro" id="IPR001810">
    <property type="entry name" value="F-box_dom"/>
</dbReference>
<dbReference type="EMBL" id="BTRK01000005">
    <property type="protein sequence ID" value="GMR52004.1"/>
    <property type="molecule type" value="Genomic_DNA"/>
</dbReference>
<comment type="caution">
    <text evidence="2">The sequence shown here is derived from an EMBL/GenBank/DDBJ whole genome shotgun (WGS) entry which is preliminary data.</text>
</comment>
<dbReference type="PROSITE" id="PS50181">
    <property type="entry name" value="FBOX"/>
    <property type="match status" value="1"/>
</dbReference>
<protein>
    <recommendedName>
        <fullName evidence="1">F-box domain-containing protein</fullName>
    </recommendedName>
</protein>
<dbReference type="Pfam" id="PF00646">
    <property type="entry name" value="F-box"/>
    <property type="match status" value="1"/>
</dbReference>
<evidence type="ECO:0000313" key="2">
    <source>
        <dbReference type="EMBL" id="GMR52004.1"/>
    </source>
</evidence>
<dbReference type="Proteomes" id="UP001328107">
    <property type="component" value="Unassembled WGS sequence"/>
</dbReference>
<organism evidence="2 3">
    <name type="scientific">Pristionchus mayeri</name>
    <dbReference type="NCBI Taxonomy" id="1317129"/>
    <lineage>
        <taxon>Eukaryota</taxon>
        <taxon>Metazoa</taxon>
        <taxon>Ecdysozoa</taxon>
        <taxon>Nematoda</taxon>
        <taxon>Chromadorea</taxon>
        <taxon>Rhabditida</taxon>
        <taxon>Rhabditina</taxon>
        <taxon>Diplogasteromorpha</taxon>
        <taxon>Diplogasteroidea</taxon>
        <taxon>Neodiplogasteridae</taxon>
        <taxon>Pristionchus</taxon>
    </lineage>
</organism>
<keyword evidence="3" id="KW-1185">Reference proteome</keyword>
<sequence length="203" mass="23271">MSSPPYKKMCTSQIGDSSGSTCDCFTKSLAERVFKKEAVINSEDNLSNLPDDCLREVLQSCDHDDLDVVSCVSQRLYDMSKKSRKKSVKERWNMLRLVKNGPGHFLLHAESYEGICLCSFSDRSGNTDSLKTDKDDPYDDRMSNFDTNNDTNLSIRSIPTPCVVLNRMNFLMERYTFCDVEFNSILIDDAFMDHQLKNLWIIN</sequence>
<dbReference type="SUPFAM" id="SSF81383">
    <property type="entry name" value="F-box domain"/>
    <property type="match status" value="1"/>
</dbReference>
<name>A0AAN5I5A6_9BILA</name>
<dbReference type="InterPro" id="IPR036047">
    <property type="entry name" value="F-box-like_dom_sf"/>
</dbReference>
<evidence type="ECO:0000259" key="1">
    <source>
        <dbReference type="PROSITE" id="PS50181"/>
    </source>
</evidence>
<dbReference type="CDD" id="cd09917">
    <property type="entry name" value="F-box_SF"/>
    <property type="match status" value="1"/>
</dbReference>
<reference evidence="3" key="1">
    <citation type="submission" date="2022-10" db="EMBL/GenBank/DDBJ databases">
        <title>Genome assembly of Pristionchus species.</title>
        <authorList>
            <person name="Yoshida K."/>
            <person name="Sommer R.J."/>
        </authorList>
    </citation>
    <scope>NUCLEOTIDE SEQUENCE [LARGE SCALE GENOMIC DNA]</scope>
    <source>
        <strain evidence="3">RS5460</strain>
    </source>
</reference>
<feature type="domain" description="F-box" evidence="1">
    <location>
        <begin position="43"/>
        <end position="95"/>
    </location>
</feature>
<evidence type="ECO:0000313" key="3">
    <source>
        <dbReference type="Proteomes" id="UP001328107"/>
    </source>
</evidence>
<gene>
    <name evidence="2" type="ORF">PMAYCL1PPCAC_22199</name>
</gene>